<protein>
    <submittedName>
        <fullName evidence="1">Uncharacterized protein</fullName>
    </submittedName>
</protein>
<sequence length="43" mass="4706">MVRRNHRDAAVRDPFTRTGQVPELTEPYCAAPALAAKGLFHAA</sequence>
<reference evidence="1 2" key="1">
    <citation type="journal article" date="2013" name="Genome Announc.">
        <title>Complete Genome Sequence of Mycobacterium massiliense Clinical Strain Asan 50594, Belonging to the Type II Genotype.</title>
        <authorList>
            <person name="Kim B.J."/>
            <person name="Kim B.R."/>
            <person name="Hong S.H."/>
            <person name="Seok S.H."/>
            <person name="Kook Y.H."/>
            <person name="Kim B.J."/>
        </authorList>
    </citation>
    <scope>NUCLEOTIDE SEQUENCE [LARGE SCALE GENOMIC DNA]</scope>
    <source>
        <strain evidence="1 2">50594</strain>
    </source>
</reference>
<proteinExistence type="predicted"/>
<evidence type="ECO:0000313" key="1">
    <source>
        <dbReference type="EMBL" id="AGM30914.1"/>
    </source>
</evidence>
<dbReference type="EMBL" id="CP004374">
    <property type="protein sequence ID" value="AGM30914.1"/>
    <property type="molecule type" value="Genomic_DNA"/>
</dbReference>
<dbReference type="AlphaFoldDB" id="A0AB33AGM1"/>
<dbReference type="Proteomes" id="UP000013961">
    <property type="component" value="Chromosome"/>
</dbReference>
<organism evidence="1 2">
    <name type="scientific">Mycobacteroides abscessus subsp. bolletii 50594</name>
    <dbReference type="NCBI Taxonomy" id="1303024"/>
    <lineage>
        <taxon>Bacteria</taxon>
        <taxon>Bacillati</taxon>
        <taxon>Actinomycetota</taxon>
        <taxon>Actinomycetes</taxon>
        <taxon>Mycobacteriales</taxon>
        <taxon>Mycobacteriaceae</taxon>
        <taxon>Mycobacteroides</taxon>
        <taxon>Mycobacteroides abscessus</taxon>
    </lineage>
</organism>
<evidence type="ECO:0000313" key="2">
    <source>
        <dbReference type="Proteomes" id="UP000013961"/>
    </source>
</evidence>
<name>A0AB33AGM1_9MYCO</name>
<accession>A0AB33AGM1</accession>
<gene>
    <name evidence="1" type="ORF">MASS_4312</name>
</gene>
<dbReference type="KEGG" id="mabb:MASS_4312"/>